<dbReference type="GO" id="GO:0005524">
    <property type="term" value="F:ATP binding"/>
    <property type="evidence" value="ECO:0007669"/>
    <property type="project" value="UniProtKB-KW"/>
</dbReference>
<gene>
    <name evidence="5" type="ORF">BGX16_2275</name>
</gene>
<dbReference type="InterPro" id="IPR001482">
    <property type="entry name" value="T2SS/T4SS_dom"/>
</dbReference>
<evidence type="ECO:0000259" key="4">
    <source>
        <dbReference type="Pfam" id="PF00437"/>
    </source>
</evidence>
<evidence type="ECO:0000313" key="5">
    <source>
        <dbReference type="EMBL" id="PJJ42253.1"/>
    </source>
</evidence>
<accession>A0A2M9A9F3</accession>
<keyword evidence="3" id="KW-0067">ATP-binding</keyword>
<sequence>MANSLDTFLNYALQIGASDLILAEGLVPAVRIAGQVRMIPDAPKLEFGDLENFLGPLDGESGAFRGGPWENIEWRVRYSREAFGKMATLHPIGLDAPMLASLEVPDSVTSLLGACSGIVLFAGPMACGKTTTASAYVSELCTKKVLRASFLDPLPEYKMQTGQSLVKKNRAHVSLVDEIAQNVLSGTDLFWLGDLQAESCVPMLKAAESGALVVATVNAGSVKDVLTYLLSAETAENKKLAQTLLAANLKAIVTQRLILSADQTSLVSAWEVLYNDTNIAPLIHAGEYYKVPQAMRSAISEGMLPLDDSLLALVKDNRITKDAARLYAVDESHFL</sequence>
<dbReference type="GO" id="GO:0005886">
    <property type="term" value="C:plasma membrane"/>
    <property type="evidence" value="ECO:0007669"/>
    <property type="project" value="TreeGrafter"/>
</dbReference>
<dbReference type="Gene3D" id="3.40.50.300">
    <property type="entry name" value="P-loop containing nucleotide triphosphate hydrolases"/>
    <property type="match status" value="1"/>
</dbReference>
<dbReference type="SUPFAM" id="SSF52540">
    <property type="entry name" value="P-loop containing nucleoside triphosphate hydrolases"/>
    <property type="match status" value="1"/>
</dbReference>
<dbReference type="PANTHER" id="PTHR30258">
    <property type="entry name" value="TYPE II SECRETION SYSTEM PROTEIN GSPE-RELATED"/>
    <property type="match status" value="1"/>
</dbReference>
<dbReference type="OrthoDB" id="9768541at2"/>
<dbReference type="Gene3D" id="3.30.450.90">
    <property type="match status" value="1"/>
</dbReference>
<dbReference type="InterPro" id="IPR027417">
    <property type="entry name" value="P-loop_NTPase"/>
</dbReference>
<reference evidence="5 6" key="1">
    <citation type="submission" date="2017-11" db="EMBL/GenBank/DDBJ databases">
        <title>Animal gut microbial communities from fecal samples from Wisconsin, USA.</title>
        <authorList>
            <person name="Neumann A."/>
        </authorList>
    </citation>
    <scope>NUCLEOTIDE SEQUENCE [LARGE SCALE GENOMIC DNA]</scope>
    <source>
        <strain evidence="5 6">UWS3</strain>
    </source>
</reference>
<evidence type="ECO:0000313" key="6">
    <source>
        <dbReference type="Proteomes" id="UP000231134"/>
    </source>
</evidence>
<evidence type="ECO:0000256" key="2">
    <source>
        <dbReference type="ARBA" id="ARBA00022741"/>
    </source>
</evidence>
<dbReference type="RefSeq" id="WP_100426121.1">
    <property type="nucleotide sequence ID" value="NZ_PGEX01000001.1"/>
</dbReference>
<dbReference type="EMBL" id="PGEX01000001">
    <property type="protein sequence ID" value="PJJ42253.1"/>
    <property type="molecule type" value="Genomic_DNA"/>
</dbReference>
<comment type="caution">
    <text evidence="5">The sequence shown here is derived from an EMBL/GenBank/DDBJ whole genome shotgun (WGS) entry which is preliminary data.</text>
</comment>
<feature type="domain" description="Bacterial type II secretion system protein E" evidence="4">
    <location>
        <begin position="107"/>
        <end position="264"/>
    </location>
</feature>
<keyword evidence="6" id="KW-1185">Reference proteome</keyword>
<protein>
    <submittedName>
        <fullName evidence="5">Tfp pilus assembly pilus retraction ATPase PilT</fullName>
    </submittedName>
</protein>
<evidence type="ECO:0000256" key="1">
    <source>
        <dbReference type="ARBA" id="ARBA00006611"/>
    </source>
</evidence>
<organism evidence="5 6">
    <name type="scientific">Hallerella succinigenes</name>
    <dbReference type="NCBI Taxonomy" id="1896222"/>
    <lineage>
        <taxon>Bacteria</taxon>
        <taxon>Pseudomonadati</taxon>
        <taxon>Fibrobacterota</taxon>
        <taxon>Fibrobacteria</taxon>
        <taxon>Fibrobacterales</taxon>
        <taxon>Fibrobacteraceae</taxon>
        <taxon>Hallerella</taxon>
    </lineage>
</organism>
<dbReference type="Pfam" id="PF00437">
    <property type="entry name" value="T2SSE"/>
    <property type="match status" value="1"/>
</dbReference>
<dbReference type="PANTHER" id="PTHR30258:SF2">
    <property type="entry name" value="COMG OPERON PROTEIN 1"/>
    <property type="match status" value="1"/>
</dbReference>
<name>A0A2M9A9F3_9BACT</name>
<dbReference type="AlphaFoldDB" id="A0A2M9A9F3"/>
<evidence type="ECO:0000256" key="3">
    <source>
        <dbReference type="ARBA" id="ARBA00022840"/>
    </source>
</evidence>
<dbReference type="Proteomes" id="UP000231134">
    <property type="component" value="Unassembled WGS sequence"/>
</dbReference>
<dbReference type="GO" id="GO:0016887">
    <property type="term" value="F:ATP hydrolysis activity"/>
    <property type="evidence" value="ECO:0007669"/>
    <property type="project" value="TreeGrafter"/>
</dbReference>
<comment type="similarity">
    <text evidence="1">Belongs to the GSP E family.</text>
</comment>
<proteinExistence type="inferred from homology"/>
<keyword evidence="2" id="KW-0547">Nucleotide-binding</keyword>